<organism evidence="1 2">
    <name type="scientific">Oceanibaculum pacificum</name>
    <dbReference type="NCBI Taxonomy" id="580166"/>
    <lineage>
        <taxon>Bacteria</taxon>
        <taxon>Pseudomonadati</taxon>
        <taxon>Pseudomonadota</taxon>
        <taxon>Alphaproteobacteria</taxon>
        <taxon>Rhodospirillales</taxon>
        <taxon>Oceanibaculaceae</taxon>
        <taxon>Oceanibaculum</taxon>
    </lineage>
</organism>
<name>A0A154WG16_9PROT</name>
<dbReference type="EMBL" id="LPXN01000024">
    <property type="protein sequence ID" value="KZD12452.1"/>
    <property type="molecule type" value="Genomic_DNA"/>
</dbReference>
<accession>A0A154WG16</accession>
<dbReference type="STRING" id="580166.AUP43_04680"/>
<dbReference type="Proteomes" id="UP000076400">
    <property type="component" value="Unassembled WGS sequence"/>
</dbReference>
<keyword evidence="2" id="KW-1185">Reference proteome</keyword>
<evidence type="ECO:0000313" key="1">
    <source>
        <dbReference type="EMBL" id="KZD12452.1"/>
    </source>
</evidence>
<sequence>MRMLKFMENKESILDVAFVDVGLYFDIVRFLGNHKDKISGDELTTLHIVSGAYLLKEDVKRKVILDALDIIARYEGAQQAVSVSDFDPDDRALIESALANPAPDDPTARAIAERIKEAMGRYWRQAEKQGRAPTELILVRPKTALDDVACRLFLQAIADTLGHKLTIVWVDDLPREPAQPVE</sequence>
<comment type="caution">
    <text evidence="1">The sequence shown here is derived from an EMBL/GenBank/DDBJ whole genome shotgun (WGS) entry which is preliminary data.</text>
</comment>
<protein>
    <submittedName>
        <fullName evidence="1">Uncharacterized protein</fullName>
    </submittedName>
</protein>
<proteinExistence type="predicted"/>
<evidence type="ECO:0000313" key="2">
    <source>
        <dbReference type="Proteomes" id="UP000076400"/>
    </source>
</evidence>
<dbReference type="AlphaFoldDB" id="A0A154WG16"/>
<gene>
    <name evidence="1" type="ORF">AUP43_04680</name>
</gene>
<reference evidence="1 2" key="1">
    <citation type="submission" date="2015-12" db="EMBL/GenBank/DDBJ databases">
        <title>Genome sequence of Oceanibaculum pacificum MCCC 1A02656.</title>
        <authorList>
            <person name="Lu L."/>
            <person name="Lai Q."/>
            <person name="Shao Z."/>
            <person name="Qian P."/>
        </authorList>
    </citation>
    <scope>NUCLEOTIDE SEQUENCE [LARGE SCALE GENOMIC DNA]</scope>
    <source>
        <strain evidence="1 2">MCCC 1A02656</strain>
    </source>
</reference>